<evidence type="ECO:0008006" key="4">
    <source>
        <dbReference type="Google" id="ProtNLM"/>
    </source>
</evidence>
<keyword evidence="3" id="KW-1185">Reference proteome</keyword>
<dbReference type="PROSITE" id="PS51419">
    <property type="entry name" value="RAB"/>
    <property type="match status" value="1"/>
</dbReference>
<dbReference type="PANTHER" id="PTHR47978">
    <property type="match status" value="1"/>
</dbReference>
<dbReference type="FunFam" id="3.40.50.300:FF:000823">
    <property type="entry name" value="Small GTPase RAB, putative"/>
    <property type="match status" value="1"/>
</dbReference>
<dbReference type="OrthoDB" id="63533at2759"/>
<dbReference type="PRINTS" id="PR00449">
    <property type="entry name" value="RASTRNSFRMNG"/>
</dbReference>
<dbReference type="InterPro" id="IPR027417">
    <property type="entry name" value="P-loop_NTPase"/>
</dbReference>
<dbReference type="SMART" id="SM00177">
    <property type="entry name" value="ARF"/>
    <property type="match status" value="1"/>
</dbReference>
<dbReference type="SMART" id="SM00173">
    <property type="entry name" value="RAS"/>
    <property type="match status" value="1"/>
</dbReference>
<dbReference type="CDD" id="cd01860">
    <property type="entry name" value="Rab5_related"/>
    <property type="match status" value="1"/>
</dbReference>
<dbReference type="NCBIfam" id="TIGR00231">
    <property type="entry name" value="small_GTP"/>
    <property type="match status" value="1"/>
</dbReference>
<protein>
    <recommendedName>
        <fullName evidence="4">Ras-related protein Rab-5C</fullName>
    </recommendedName>
</protein>
<evidence type="ECO:0000313" key="2">
    <source>
        <dbReference type="EMBL" id="CBK22206.2"/>
    </source>
</evidence>
<dbReference type="AlphaFoldDB" id="D8M2B1"/>
<dbReference type="InParanoid" id="D8M2B1"/>
<dbReference type="RefSeq" id="XP_012896254.1">
    <property type="nucleotide sequence ID" value="XM_013040800.1"/>
</dbReference>
<dbReference type="PROSITE" id="PS51421">
    <property type="entry name" value="RAS"/>
    <property type="match status" value="1"/>
</dbReference>
<sequence>MAAPQDLSGTQLFKYKIVLLGETAVGKSSIVQRYVRDQFLDNQESTIGAAFLSQTIKIDNDIVKFDIWDTAGQERYHSLAPMYYRGAKGALVIYDITSRTTFARAKNWVTELKQNSGNPDMVIALAGNKCDLAMNREVPKELAEEYAKESNILFMEVSAKTKENIDLIFETLARRLPRTRTPVPSPTTTPVVAPAPAETKKGCCNCLVCCSNTPLHRLVHHIDRFAQLLHRLLAQLPRQRVADDGVHDVQLVLRLVLLHPREDIRWLLQLAAGEVVQNVLEVLHALERLDHADVRGEVVQRVRVQRHLLAAFLRALLDRCVADDELFEDDAHDNGPEATHTRGGEPIFLQLRVRKKDKTQVPRC</sequence>
<dbReference type="Proteomes" id="UP000008312">
    <property type="component" value="Unassembled WGS sequence"/>
</dbReference>
<evidence type="ECO:0000313" key="3">
    <source>
        <dbReference type="Proteomes" id="UP000008312"/>
    </source>
</evidence>
<dbReference type="InterPro" id="IPR001806">
    <property type="entry name" value="Small_GTPase"/>
</dbReference>
<dbReference type="GO" id="GO:0003924">
    <property type="term" value="F:GTPase activity"/>
    <property type="evidence" value="ECO:0007669"/>
    <property type="project" value="InterPro"/>
</dbReference>
<dbReference type="EMBL" id="FN668648">
    <property type="protein sequence ID" value="CBK22206.2"/>
    <property type="molecule type" value="Genomic_DNA"/>
</dbReference>
<dbReference type="PROSITE" id="PS51420">
    <property type="entry name" value="RHO"/>
    <property type="match status" value="1"/>
</dbReference>
<dbReference type="Gene3D" id="3.40.50.300">
    <property type="entry name" value="P-loop containing nucleotide triphosphate hydrolases"/>
    <property type="match status" value="1"/>
</dbReference>
<dbReference type="SMART" id="SM00174">
    <property type="entry name" value="RHO"/>
    <property type="match status" value="1"/>
</dbReference>
<name>D8M2B1_BLAHO</name>
<dbReference type="SMART" id="SM00175">
    <property type="entry name" value="RAB"/>
    <property type="match status" value="1"/>
</dbReference>
<gene>
    <name evidence="2" type="ORF">GSBLH_T00002256001</name>
</gene>
<keyword evidence="1" id="KW-0547">Nucleotide-binding</keyword>
<proteinExistence type="predicted"/>
<evidence type="ECO:0000256" key="1">
    <source>
        <dbReference type="ARBA" id="ARBA00022741"/>
    </source>
</evidence>
<organism evidence="2">
    <name type="scientific">Blastocystis hominis</name>
    <dbReference type="NCBI Taxonomy" id="12968"/>
    <lineage>
        <taxon>Eukaryota</taxon>
        <taxon>Sar</taxon>
        <taxon>Stramenopiles</taxon>
        <taxon>Bigyra</taxon>
        <taxon>Opalozoa</taxon>
        <taxon>Opalinata</taxon>
        <taxon>Blastocystidae</taxon>
        <taxon>Blastocystis</taxon>
    </lineage>
</organism>
<reference evidence="2" key="1">
    <citation type="submission" date="2010-02" db="EMBL/GenBank/DDBJ databases">
        <title>Sequencing and annotation of the Blastocystis hominis genome.</title>
        <authorList>
            <person name="Wincker P."/>
        </authorList>
    </citation>
    <scope>NUCLEOTIDE SEQUENCE</scope>
    <source>
        <strain evidence="2">Singapore isolate B</strain>
    </source>
</reference>
<dbReference type="SMART" id="SM00176">
    <property type="entry name" value="RAN"/>
    <property type="match status" value="1"/>
</dbReference>
<dbReference type="InterPro" id="IPR005225">
    <property type="entry name" value="Small_GTP-bd"/>
</dbReference>
<dbReference type="SUPFAM" id="SSF52540">
    <property type="entry name" value="P-loop containing nucleoside triphosphate hydrolases"/>
    <property type="match status" value="1"/>
</dbReference>
<accession>D8M2B1</accession>
<dbReference type="GO" id="GO:0005525">
    <property type="term" value="F:GTP binding"/>
    <property type="evidence" value="ECO:0007669"/>
    <property type="project" value="InterPro"/>
</dbReference>
<dbReference type="Pfam" id="PF00071">
    <property type="entry name" value="Ras"/>
    <property type="match status" value="1"/>
</dbReference>
<dbReference type="GeneID" id="24919448"/>